<feature type="transmembrane region" description="Helical" evidence="1">
    <location>
        <begin position="213"/>
        <end position="233"/>
    </location>
</feature>
<evidence type="ECO:0000313" key="2">
    <source>
        <dbReference type="EMBL" id="TBU00204.1"/>
    </source>
</evidence>
<dbReference type="InterPro" id="IPR036259">
    <property type="entry name" value="MFS_trans_sf"/>
</dbReference>
<feature type="transmembrane region" description="Helical" evidence="1">
    <location>
        <begin position="45"/>
        <end position="66"/>
    </location>
</feature>
<keyword evidence="1" id="KW-0472">Membrane</keyword>
<keyword evidence="1" id="KW-0812">Transmembrane</keyword>
<dbReference type="EMBL" id="PIXR01001758">
    <property type="protein sequence ID" value="TBU00204.1"/>
    <property type="molecule type" value="Genomic_DNA"/>
</dbReference>
<gene>
    <name evidence="2" type="ORF">CWI39_1758p0010</name>
</gene>
<reference evidence="2 3" key="1">
    <citation type="submission" date="2017-12" db="EMBL/GenBank/DDBJ databases">
        <authorList>
            <person name="Pombert J.-F."/>
            <person name="Haag K.L."/>
            <person name="Ebert D."/>
        </authorList>
    </citation>
    <scope>NUCLEOTIDE SEQUENCE [LARGE SCALE GENOMIC DNA]</scope>
    <source>
        <strain evidence="2">IL-BN-2</strain>
    </source>
</reference>
<feature type="transmembrane region" description="Helical" evidence="1">
    <location>
        <begin position="321"/>
        <end position="340"/>
    </location>
</feature>
<feature type="transmembrane region" description="Helical" evidence="1">
    <location>
        <begin position="377"/>
        <end position="398"/>
    </location>
</feature>
<feature type="transmembrane region" description="Helical" evidence="1">
    <location>
        <begin position="410"/>
        <end position="432"/>
    </location>
</feature>
<dbReference type="Proteomes" id="UP000293045">
    <property type="component" value="Unassembled WGS sequence"/>
</dbReference>
<dbReference type="SUPFAM" id="SSF103473">
    <property type="entry name" value="MFS general substrate transporter"/>
    <property type="match status" value="1"/>
</dbReference>
<dbReference type="AlphaFoldDB" id="A0A4Q9KYY3"/>
<keyword evidence="1" id="KW-1133">Transmembrane helix</keyword>
<evidence type="ECO:0000313" key="3">
    <source>
        <dbReference type="Proteomes" id="UP000293045"/>
    </source>
</evidence>
<proteinExistence type="predicted"/>
<protein>
    <recommendedName>
        <fullName evidence="4">MFS_1-like transporter</fullName>
    </recommendedName>
</protein>
<dbReference type="VEuPathDB" id="MicrosporidiaDB:CWI36_0258p0030"/>
<feature type="transmembrane region" description="Helical" evidence="1">
    <location>
        <begin position="254"/>
        <end position="276"/>
    </location>
</feature>
<evidence type="ECO:0000256" key="1">
    <source>
        <dbReference type="SAM" id="Phobius"/>
    </source>
</evidence>
<name>A0A4Q9KYY3_9MICR</name>
<feature type="transmembrane region" description="Helical" evidence="1">
    <location>
        <begin position="346"/>
        <end position="365"/>
    </location>
</feature>
<feature type="transmembrane region" description="Helical" evidence="1">
    <location>
        <begin position="6"/>
        <end position="24"/>
    </location>
</feature>
<accession>A0A4Q9KYY3</accession>
<comment type="caution">
    <text evidence="2">The sequence shown here is derived from an EMBL/GenBank/DDBJ whole genome shotgun (WGS) entry which is preliminary data.</text>
</comment>
<evidence type="ECO:0008006" key="4">
    <source>
        <dbReference type="Google" id="ProtNLM"/>
    </source>
</evidence>
<organism evidence="2 3">
    <name type="scientific">Hamiltosporidium magnivora</name>
    <dbReference type="NCBI Taxonomy" id="148818"/>
    <lineage>
        <taxon>Eukaryota</taxon>
        <taxon>Fungi</taxon>
        <taxon>Fungi incertae sedis</taxon>
        <taxon>Microsporidia</taxon>
        <taxon>Dubosqiidae</taxon>
        <taxon>Hamiltosporidium</taxon>
    </lineage>
</organism>
<feature type="transmembrane region" description="Helical" evidence="1">
    <location>
        <begin position="292"/>
        <end position="314"/>
    </location>
</feature>
<dbReference type="VEuPathDB" id="MicrosporidiaDB:CWI39_1758p0010"/>
<feature type="transmembrane region" description="Helical" evidence="1">
    <location>
        <begin position="162"/>
        <end position="180"/>
    </location>
</feature>
<sequence length="434" mass="49415">MKWYAFLVSHYICRMLLPMTSFIVPFLVEEKKFTNKDIFNKITPIFFISSLIASLIGTIIIEMIGNRNTLLIDTGLELLAYIIFVWMDERSFVFGYLVALLRGMSTSLTSVSKGVFLDIKPDETSGSKVIRNYNILKKTIGIVSCLIGQDVYFSCKNHRSNLYFSMAMLILALCFGFLIGNNNINDKKVKSLISEILNGGSFGKLVEIYNKDILFYSLMNIIGNVLYMCLAMYSANIFLERKKTVSEVGMMGKILYKILFPFRAISFSIVKILSFFDGSIFYQRSYEKNALIYGYIDALAKICGVIMSFLMTLIEIKGKYLVVHSLFLIVALIAAIYGLGYTQSLLHSYIIYIIGISLGTYMNIVSGSELAKDKEHLHIFYGTNLFISSVIHISISYITKWRNCSAEDKMFYYFKTCLTCFILNCTIGFLILKK</sequence>
<feature type="transmembrane region" description="Helical" evidence="1">
    <location>
        <begin position="78"/>
        <end position="101"/>
    </location>
</feature>